<comment type="caution">
    <text evidence="1">The sequence shown here is derived from an EMBL/GenBank/DDBJ whole genome shotgun (WGS) entry which is preliminary data.</text>
</comment>
<dbReference type="EMBL" id="SOBW01000009">
    <property type="protein sequence ID" value="TDU34490.1"/>
    <property type="molecule type" value="Genomic_DNA"/>
</dbReference>
<proteinExistence type="predicted"/>
<keyword evidence="2" id="KW-1185">Reference proteome</keyword>
<organism evidence="1 2">
    <name type="scientific">Gelidibacter sediminis</name>
    <dbReference type="NCBI Taxonomy" id="1608710"/>
    <lineage>
        <taxon>Bacteria</taxon>
        <taxon>Pseudomonadati</taxon>
        <taxon>Bacteroidota</taxon>
        <taxon>Flavobacteriia</taxon>
        <taxon>Flavobacteriales</taxon>
        <taxon>Flavobacteriaceae</taxon>
        <taxon>Gelidibacter</taxon>
    </lineage>
</organism>
<evidence type="ECO:0000313" key="2">
    <source>
        <dbReference type="Proteomes" id="UP000294689"/>
    </source>
</evidence>
<gene>
    <name evidence="1" type="ORF">BXY82_2815</name>
</gene>
<protein>
    <submittedName>
        <fullName evidence="1">Uncharacterized protein</fullName>
    </submittedName>
</protein>
<accession>A0A4R7PLR8</accession>
<reference evidence="1 2" key="1">
    <citation type="submission" date="2019-03" db="EMBL/GenBank/DDBJ databases">
        <title>Genomic Encyclopedia of Archaeal and Bacterial Type Strains, Phase II (KMG-II): from individual species to whole genera.</title>
        <authorList>
            <person name="Goeker M."/>
        </authorList>
    </citation>
    <scope>NUCLEOTIDE SEQUENCE [LARGE SCALE GENOMIC DNA]</scope>
    <source>
        <strain evidence="1 2">DSM 28135</strain>
    </source>
</reference>
<dbReference type="AlphaFoldDB" id="A0A4R7PLR8"/>
<name>A0A4R7PLR8_9FLAO</name>
<sequence length="55" mass="6380">MIRINIVKDTQNLSFVEVLLKNYLSRIVFYEDALVNSGQSNRISLVYKGFSNKLQ</sequence>
<evidence type="ECO:0000313" key="1">
    <source>
        <dbReference type="EMBL" id="TDU34490.1"/>
    </source>
</evidence>
<dbReference type="Proteomes" id="UP000294689">
    <property type="component" value="Unassembled WGS sequence"/>
</dbReference>